<dbReference type="EMBL" id="ODYU01009170">
    <property type="protein sequence ID" value="SOQ53413.1"/>
    <property type="molecule type" value="Genomic_DNA"/>
</dbReference>
<sequence length="223" mass="24626">MYYHVRNCVLVILSALAEIVHPVHPTHPTHPIFLGFLAVVAAYPGIIHEEAPQLEAKYDHHALIGETGHHHQIEHEHAKSHQSIKFEHFHPVPVYVKKEHSHLLKHPLEKGKSEQNLKLIHPETEHKHGGGLVLEDDRHNTDHAAALEHHGFEHGGFEHLSGGFEGGHGGFEGGHAGFESYGGGEGLKAYAELAQPEAGEGHYFAEAAHTLSDSGEGYKYESY</sequence>
<organism evidence="2">
    <name type="scientific">Spodoptera frugiperda</name>
    <name type="common">Fall armyworm</name>
    <dbReference type="NCBI Taxonomy" id="7108"/>
    <lineage>
        <taxon>Eukaryota</taxon>
        <taxon>Metazoa</taxon>
        <taxon>Ecdysozoa</taxon>
        <taxon>Arthropoda</taxon>
        <taxon>Hexapoda</taxon>
        <taxon>Insecta</taxon>
        <taxon>Pterygota</taxon>
        <taxon>Neoptera</taxon>
        <taxon>Endopterygota</taxon>
        <taxon>Lepidoptera</taxon>
        <taxon>Glossata</taxon>
        <taxon>Ditrysia</taxon>
        <taxon>Noctuoidea</taxon>
        <taxon>Noctuidae</taxon>
        <taxon>Amphipyrinae</taxon>
        <taxon>Spodoptera</taxon>
    </lineage>
</organism>
<name>A0A2H1WK02_SPOFR</name>
<feature type="chain" id="PRO_5013662044" evidence="1">
    <location>
        <begin position="26"/>
        <end position="223"/>
    </location>
</feature>
<evidence type="ECO:0000313" key="2">
    <source>
        <dbReference type="EMBL" id="SOQ53413.1"/>
    </source>
</evidence>
<proteinExistence type="predicted"/>
<evidence type="ECO:0000256" key="1">
    <source>
        <dbReference type="SAM" id="SignalP"/>
    </source>
</evidence>
<gene>
    <name evidence="2" type="ORF">SFRICE_038945</name>
</gene>
<protein>
    <submittedName>
        <fullName evidence="2">SFRICE_038945</fullName>
    </submittedName>
</protein>
<reference evidence="2" key="1">
    <citation type="submission" date="2016-07" db="EMBL/GenBank/DDBJ databases">
        <authorList>
            <person name="Bretaudeau A."/>
        </authorList>
    </citation>
    <scope>NUCLEOTIDE SEQUENCE</scope>
    <source>
        <strain evidence="2">Rice</strain>
        <tissue evidence="2">Whole body</tissue>
    </source>
</reference>
<feature type="signal peptide" evidence="1">
    <location>
        <begin position="1"/>
        <end position="25"/>
    </location>
</feature>
<dbReference type="AlphaFoldDB" id="A0A2H1WK02"/>
<accession>A0A2H1WK02</accession>
<keyword evidence="1" id="KW-0732">Signal</keyword>